<protein>
    <submittedName>
        <fullName evidence="2">Uncharacterized protein</fullName>
    </submittedName>
</protein>
<evidence type="ECO:0000313" key="2">
    <source>
        <dbReference type="EMBL" id="SPO06795.1"/>
    </source>
</evidence>
<reference evidence="2" key="1">
    <citation type="submission" date="2018-03" db="EMBL/GenBank/DDBJ databases">
        <authorList>
            <person name="Guldener U."/>
        </authorList>
    </citation>
    <scope>NUCLEOTIDE SEQUENCE</scope>
</reference>
<dbReference type="Gene3D" id="2.60.20.10">
    <property type="entry name" value="Crystallins"/>
    <property type="match status" value="1"/>
</dbReference>
<keyword evidence="3" id="KW-1185">Reference proteome</keyword>
<dbReference type="EMBL" id="ONZQ02000017">
    <property type="protein sequence ID" value="SPO06795.1"/>
    <property type="molecule type" value="Genomic_DNA"/>
</dbReference>
<gene>
    <name evidence="2" type="ORF">DNG_09489</name>
</gene>
<evidence type="ECO:0000256" key="1">
    <source>
        <dbReference type="SAM" id="SignalP"/>
    </source>
</evidence>
<proteinExistence type="predicted"/>
<evidence type="ECO:0000313" key="3">
    <source>
        <dbReference type="Proteomes" id="UP001187682"/>
    </source>
</evidence>
<dbReference type="AlphaFoldDB" id="A0AAE8SZC2"/>
<sequence length="154" mass="16694">MQFSTSTLLSLGTVVSTLVGSVYATNVVICEHRDFGGACLNITPKVNECINLSSWWNDKLSSYKVQDGSCDFFRHANCVEHLWNADNRDDAAVGGPLGLGDHNDAVSSIRCPRSCCNSAYYAVCAFGCSTKCRADQGCQMRCAQDCCPEGVRCQ</sequence>
<dbReference type="Proteomes" id="UP001187682">
    <property type="component" value="Unassembled WGS sequence"/>
</dbReference>
<dbReference type="InterPro" id="IPR011024">
    <property type="entry name" value="G_crystallin-like"/>
</dbReference>
<feature type="signal peptide" evidence="1">
    <location>
        <begin position="1"/>
        <end position="24"/>
    </location>
</feature>
<dbReference type="SUPFAM" id="SSF49695">
    <property type="entry name" value="gamma-Crystallin-like"/>
    <property type="match status" value="1"/>
</dbReference>
<accession>A0AAE8SZC2</accession>
<name>A0AAE8SZC2_9PEZI</name>
<comment type="caution">
    <text evidence="2">The sequence shown here is derived from an EMBL/GenBank/DDBJ whole genome shotgun (WGS) entry which is preliminary data.</text>
</comment>
<keyword evidence="1" id="KW-0732">Signal</keyword>
<feature type="chain" id="PRO_5042252660" evidence="1">
    <location>
        <begin position="25"/>
        <end position="154"/>
    </location>
</feature>
<organism evidence="2 3">
    <name type="scientific">Cephalotrichum gorgonifer</name>
    <dbReference type="NCBI Taxonomy" id="2041049"/>
    <lineage>
        <taxon>Eukaryota</taxon>
        <taxon>Fungi</taxon>
        <taxon>Dikarya</taxon>
        <taxon>Ascomycota</taxon>
        <taxon>Pezizomycotina</taxon>
        <taxon>Sordariomycetes</taxon>
        <taxon>Hypocreomycetidae</taxon>
        <taxon>Microascales</taxon>
        <taxon>Microascaceae</taxon>
        <taxon>Cephalotrichum</taxon>
    </lineage>
</organism>